<name>A0A194VV26_CYTMA</name>
<dbReference type="EMBL" id="CM003100">
    <property type="protein sequence ID" value="KUI67665.1"/>
    <property type="molecule type" value="Genomic_DNA"/>
</dbReference>
<keyword evidence="3" id="KW-1185">Reference proteome</keyword>
<dbReference type="PANTHER" id="PTHR40619">
    <property type="entry name" value="FUNGAL STAND N-TERMINAL GOODBYE DOMAIN-CONTAINING PROTEIN"/>
    <property type="match status" value="1"/>
</dbReference>
<dbReference type="Proteomes" id="UP000078559">
    <property type="component" value="Chromosome 3"/>
</dbReference>
<proteinExistence type="predicted"/>
<dbReference type="Pfam" id="PF24809">
    <property type="entry name" value="DUF7708"/>
    <property type="match status" value="1"/>
</dbReference>
<evidence type="ECO:0000313" key="2">
    <source>
        <dbReference type="EMBL" id="KUI67665.1"/>
    </source>
</evidence>
<organism evidence="2 3">
    <name type="scientific">Cytospora mali</name>
    <name type="common">Apple Valsa canker fungus</name>
    <name type="synonym">Valsa mali</name>
    <dbReference type="NCBI Taxonomy" id="578113"/>
    <lineage>
        <taxon>Eukaryota</taxon>
        <taxon>Fungi</taxon>
        <taxon>Dikarya</taxon>
        <taxon>Ascomycota</taxon>
        <taxon>Pezizomycotina</taxon>
        <taxon>Sordariomycetes</taxon>
        <taxon>Sordariomycetidae</taxon>
        <taxon>Diaporthales</taxon>
        <taxon>Cytosporaceae</taxon>
        <taxon>Cytospora</taxon>
    </lineage>
</organism>
<reference evidence="2" key="1">
    <citation type="submission" date="2014-12" db="EMBL/GenBank/DDBJ databases">
        <title>Genome Sequence of Valsa Canker Pathogens Uncovers a Specific Adaption of Colonization on Woody Bark.</title>
        <authorList>
            <person name="Yin Z."/>
            <person name="Liu H."/>
            <person name="Gao X."/>
            <person name="Li Z."/>
            <person name="Song N."/>
            <person name="Ke X."/>
            <person name="Dai Q."/>
            <person name="Wu Y."/>
            <person name="Sun Y."/>
            <person name="Xu J.-R."/>
            <person name="Kang Z.K."/>
            <person name="Wang L."/>
            <person name="Huang L."/>
        </authorList>
    </citation>
    <scope>NUCLEOTIDE SEQUENCE [LARGE SCALE GENOMIC DNA]</scope>
    <source>
        <strain evidence="2">03-8</strain>
    </source>
</reference>
<dbReference type="PANTHER" id="PTHR40619:SF3">
    <property type="entry name" value="FUNGAL STAND N-TERMINAL GOODBYE DOMAIN-CONTAINING PROTEIN"/>
    <property type="match status" value="1"/>
</dbReference>
<dbReference type="InterPro" id="IPR056125">
    <property type="entry name" value="DUF7708"/>
</dbReference>
<sequence>MTMNMRDDARSLVRSYSFEVEQRLAEGTSAHTLGQALVAERRNGGLDDATTPWRAFFEPRVTEATQRDPITDIIRIESERLREKLAIFYKGSPKDERLDLNSIEPTIQGVVAMVNSVNAQWQGKRKQGHSGKAKTLFHRFCGTLDSHSSLIKLLPDGNEYVSVFTGTLNAIIKASANHEKIAEGFAEGLCTISEHIEEVARQLKLLPTEDVTKLVVDLYEHVFLFLSGVMDWMMKKRSRRLLDSFTENFNDQFRDELNNINKKAARIRNLASQSAMAEGRVTRLVLEGLDRDVRLGLEGDMRHQAEMRLFAERIESRLTKAEEDRRLEFERMKNLGGSVVILLESDAAKWLQAGGLAPSAPSTPSFQLLSAISSNSSLRNTVTSYSAEDVALNSRHLEDFFSRERIRLATDSFVPTSIGSDVILQLSEWAQGPHRSILWLDGPSTEMDDTENPLTSLAAKFIDLVGMNSLPVLSYFCEIPQTVDNDVTREVKGTISLLYALLRQMVELLLPRLETTVDLSEERFLSLDGTMGTWSKALAVFRDLTTLSPGTIYCVIDGFHWLDDKTTDLALAQLVECLRGGRLKVLFTTSGRSGCLLENLEPEEIFVVNDINSVDMVDGLGDHGVLDL</sequence>
<dbReference type="AlphaFoldDB" id="A0A194VV26"/>
<accession>A0A194VV26</accession>
<gene>
    <name evidence="2" type="ORF">VM1G_03036</name>
</gene>
<protein>
    <recommendedName>
        <fullName evidence="1">DUF7708 domain-containing protein</fullName>
    </recommendedName>
</protein>
<feature type="domain" description="DUF7708" evidence="1">
    <location>
        <begin position="137"/>
        <end position="278"/>
    </location>
</feature>
<dbReference type="OrthoDB" id="4840035at2759"/>
<evidence type="ECO:0000313" key="3">
    <source>
        <dbReference type="Proteomes" id="UP000078559"/>
    </source>
</evidence>
<evidence type="ECO:0000259" key="1">
    <source>
        <dbReference type="Pfam" id="PF24809"/>
    </source>
</evidence>